<dbReference type="Gene3D" id="1.10.10.10">
    <property type="entry name" value="Winged helix-like DNA-binding domain superfamily/Winged helix DNA-binding domain"/>
    <property type="match status" value="1"/>
</dbReference>
<evidence type="ECO:0000313" key="3">
    <source>
        <dbReference type="Proteomes" id="UP001519921"/>
    </source>
</evidence>
<proteinExistence type="predicted"/>
<dbReference type="RefSeq" id="WP_219777762.1">
    <property type="nucleotide sequence ID" value="NZ_JAHXPT010000001.1"/>
</dbReference>
<dbReference type="InterPro" id="IPR036388">
    <property type="entry name" value="WH-like_DNA-bd_sf"/>
</dbReference>
<keyword evidence="3" id="KW-1185">Reference proteome</keyword>
<organism evidence="2 3">
    <name type="scientific">Clostridium weizhouense</name>
    <dbReference type="NCBI Taxonomy" id="2859781"/>
    <lineage>
        <taxon>Bacteria</taxon>
        <taxon>Bacillati</taxon>
        <taxon>Bacillota</taxon>
        <taxon>Clostridia</taxon>
        <taxon>Eubacteriales</taxon>
        <taxon>Clostridiaceae</taxon>
        <taxon>Clostridium</taxon>
    </lineage>
</organism>
<dbReference type="EMBL" id="JAHXPT010000001">
    <property type="protein sequence ID" value="MBW6408702.1"/>
    <property type="molecule type" value="Genomic_DNA"/>
</dbReference>
<dbReference type="Pfam" id="PF00961">
    <property type="entry name" value="LAGLIDADG_1"/>
    <property type="match status" value="1"/>
</dbReference>
<protein>
    <recommendedName>
        <fullName evidence="1">Homing endonuclease LAGLIDADG domain-containing protein</fullName>
    </recommendedName>
</protein>
<dbReference type="Gene3D" id="3.10.28.10">
    <property type="entry name" value="Homing endonucleases"/>
    <property type="match status" value="1"/>
</dbReference>
<name>A0ABS7AJ87_9CLOT</name>
<sequence length="304" mass="36292">MQLNPNDRNILEEFLKDINFDRPICVNKKGYISISISSTKMANDLIKLGCIPRKSLVLKFPNENMVSKNLINHFIRGYMDGDGCISTYMKSRKQRKSLNFICEIKFIGTYQMLYGIKKFFDSEKEVLINSHSPNSYQISFPGKKYRDAIEFLYEDATIYMKRKKDKWDKFKRYMEYQENRRSRNEDIRIVKLDKNANYIGAYTLQELKKEFDLSSIKKCCKYEKHKSHKGFLWLYLREYNEYLKYGINIRSKFGYTERDINGRLIKVWGNLREAATFYDVTFQSIERAINGKYKTCCGFIRKNM</sequence>
<gene>
    <name evidence="2" type="ORF">KYD98_01185</name>
</gene>
<comment type="caution">
    <text evidence="2">The sequence shown here is derived from an EMBL/GenBank/DDBJ whole genome shotgun (WGS) entry which is preliminary data.</text>
</comment>
<dbReference type="InterPro" id="IPR027434">
    <property type="entry name" value="Homing_endonucl"/>
</dbReference>
<evidence type="ECO:0000313" key="2">
    <source>
        <dbReference type="EMBL" id="MBW6408702.1"/>
    </source>
</evidence>
<dbReference type="InterPro" id="IPR004860">
    <property type="entry name" value="LAGLIDADG_dom"/>
</dbReference>
<accession>A0ABS7AJ87</accession>
<reference evidence="2 3" key="1">
    <citation type="submission" date="2021-07" db="EMBL/GenBank/DDBJ databases">
        <title>Clostridium weizhouense sp. nov., an anaerobic bacterium isolated from activated sludge of Petroleum wastewater.</title>
        <authorList>
            <person name="Li Q."/>
        </authorList>
    </citation>
    <scope>NUCLEOTIDE SEQUENCE [LARGE SCALE GENOMIC DNA]</scope>
    <source>
        <strain evidence="2 3">YB-6</strain>
    </source>
</reference>
<dbReference type="SUPFAM" id="SSF55608">
    <property type="entry name" value="Homing endonucleases"/>
    <property type="match status" value="1"/>
</dbReference>
<dbReference type="Proteomes" id="UP001519921">
    <property type="component" value="Unassembled WGS sequence"/>
</dbReference>
<evidence type="ECO:0000259" key="1">
    <source>
        <dbReference type="Pfam" id="PF00961"/>
    </source>
</evidence>
<feature type="domain" description="Homing endonuclease LAGLIDADG" evidence="1">
    <location>
        <begin position="76"/>
        <end position="152"/>
    </location>
</feature>